<keyword evidence="6 8" id="KW-0012">Acyltransferase</keyword>
<dbReference type="Proteomes" id="UP000657372">
    <property type="component" value="Unassembled WGS sequence"/>
</dbReference>
<reference evidence="8 9" key="1">
    <citation type="submission" date="2020-11" db="EMBL/GenBank/DDBJ databases">
        <title>WGS of Herminiimonas contaminans strain Marseille-Q4544 isolated from planarians Schmidtea mediterranea.</title>
        <authorList>
            <person name="Kangale L."/>
        </authorList>
    </citation>
    <scope>NUCLEOTIDE SEQUENCE [LARGE SCALE GENOMIC DNA]</scope>
    <source>
        <strain evidence="8 9">Marseille-Q4544</strain>
    </source>
</reference>
<dbReference type="EMBL" id="JADOEL010000010">
    <property type="protein sequence ID" value="MBF8178595.1"/>
    <property type="molecule type" value="Genomic_DNA"/>
</dbReference>
<evidence type="ECO:0000256" key="7">
    <source>
        <dbReference type="SAM" id="Phobius"/>
    </source>
</evidence>
<dbReference type="InterPro" id="IPR004960">
    <property type="entry name" value="LipA_acyltrans"/>
</dbReference>
<organism evidence="8 9">
    <name type="scientific">Herminiimonas contaminans</name>
    <dbReference type="NCBI Taxonomy" id="1111140"/>
    <lineage>
        <taxon>Bacteria</taxon>
        <taxon>Pseudomonadati</taxon>
        <taxon>Pseudomonadota</taxon>
        <taxon>Betaproteobacteria</taxon>
        <taxon>Burkholderiales</taxon>
        <taxon>Oxalobacteraceae</taxon>
        <taxon>Herminiimonas</taxon>
    </lineage>
</organism>
<dbReference type="PANTHER" id="PTHR30606">
    <property type="entry name" value="LIPID A BIOSYNTHESIS LAUROYL ACYLTRANSFERASE"/>
    <property type="match status" value="1"/>
</dbReference>
<dbReference type="Pfam" id="PF03279">
    <property type="entry name" value="Lip_A_acyltrans"/>
    <property type="match status" value="1"/>
</dbReference>
<dbReference type="NCBIfam" id="NF006487">
    <property type="entry name" value="PRK08905.1"/>
    <property type="match status" value="1"/>
</dbReference>
<evidence type="ECO:0000256" key="3">
    <source>
        <dbReference type="ARBA" id="ARBA00022519"/>
    </source>
</evidence>
<sequence length="289" mass="31832">MLVFLFRLLSFLPLPLLHAIGLVIGWAVYLASGSYRRRLKENIKLAGFDQHLSKAVGEAGKNMLELPFIWCASPERVLRSIRIENWDIVEQAAAAGKGIIFLTPHLGCFEISAQVAAAQLPITVLYRPPRQEALKPLIEGARARHNLSLAPANLSGVRTLFKVLKRNGAIGLLPDQVPQNGEGVWADFFGKPAYTMTLPAKMLEMTGAAMILAFAERRPYGQGYVLHLQQFSIPEGLPLEAQVRAINAAMEQLIALCPEQYFWSYNHYKIPAGVAAPQRAETTESGSTS</sequence>
<dbReference type="PANTHER" id="PTHR30606:SF10">
    <property type="entry name" value="PHOSPHATIDYLINOSITOL MANNOSIDE ACYLTRANSFERASE"/>
    <property type="match status" value="1"/>
</dbReference>
<evidence type="ECO:0000256" key="5">
    <source>
        <dbReference type="ARBA" id="ARBA00023136"/>
    </source>
</evidence>
<protein>
    <submittedName>
        <fullName evidence="8">Lysophospholipid acyltransferase family protein</fullName>
    </submittedName>
</protein>
<comment type="caution">
    <text evidence="8">The sequence shown here is derived from an EMBL/GenBank/DDBJ whole genome shotgun (WGS) entry which is preliminary data.</text>
</comment>
<keyword evidence="9" id="KW-1185">Reference proteome</keyword>
<evidence type="ECO:0000313" key="9">
    <source>
        <dbReference type="Proteomes" id="UP000657372"/>
    </source>
</evidence>
<evidence type="ECO:0000256" key="6">
    <source>
        <dbReference type="ARBA" id="ARBA00023315"/>
    </source>
</evidence>
<evidence type="ECO:0000256" key="4">
    <source>
        <dbReference type="ARBA" id="ARBA00022679"/>
    </source>
</evidence>
<gene>
    <name evidence="8" type="ORF">IXC47_12970</name>
</gene>
<dbReference type="CDD" id="cd07984">
    <property type="entry name" value="LPLAT_LABLAT-like"/>
    <property type="match status" value="1"/>
</dbReference>
<evidence type="ECO:0000256" key="1">
    <source>
        <dbReference type="ARBA" id="ARBA00004533"/>
    </source>
</evidence>
<feature type="transmembrane region" description="Helical" evidence="7">
    <location>
        <begin position="12"/>
        <end position="31"/>
    </location>
</feature>
<evidence type="ECO:0000256" key="2">
    <source>
        <dbReference type="ARBA" id="ARBA00022475"/>
    </source>
</evidence>
<dbReference type="GO" id="GO:0016746">
    <property type="term" value="F:acyltransferase activity"/>
    <property type="evidence" value="ECO:0007669"/>
    <property type="project" value="UniProtKB-KW"/>
</dbReference>
<keyword evidence="2" id="KW-1003">Cell membrane</keyword>
<keyword evidence="5 7" id="KW-0472">Membrane</keyword>
<keyword evidence="7" id="KW-1133">Transmembrane helix</keyword>
<accession>A0ABS0EV27</accession>
<proteinExistence type="predicted"/>
<keyword evidence="3" id="KW-0997">Cell inner membrane</keyword>
<dbReference type="PIRSF" id="PIRSF026649">
    <property type="entry name" value="MsbB"/>
    <property type="match status" value="1"/>
</dbReference>
<comment type="subcellular location">
    <subcellularLocation>
        <location evidence="1">Cell inner membrane</location>
    </subcellularLocation>
</comment>
<name>A0ABS0EV27_9BURK</name>
<keyword evidence="7" id="KW-0812">Transmembrane</keyword>
<keyword evidence="4" id="KW-0808">Transferase</keyword>
<evidence type="ECO:0000313" key="8">
    <source>
        <dbReference type="EMBL" id="MBF8178595.1"/>
    </source>
</evidence>